<name>A0A7K0DLL0_9NOCA</name>
<dbReference type="EMBL" id="WEGI01000004">
    <property type="protein sequence ID" value="MQY26660.1"/>
    <property type="molecule type" value="Genomic_DNA"/>
</dbReference>
<evidence type="ECO:0000313" key="1">
    <source>
        <dbReference type="EMBL" id="MQY26660.1"/>
    </source>
</evidence>
<keyword evidence="2" id="KW-1185">Reference proteome</keyword>
<dbReference type="AlphaFoldDB" id="A0A7K0DLL0"/>
<comment type="caution">
    <text evidence="1">The sequence shown here is derived from an EMBL/GenBank/DDBJ whole genome shotgun (WGS) entry which is preliminary data.</text>
</comment>
<sequence>MSEHEDDPHIHVVKNVTQAGAAYRTVITSMFGRAIDSPSIVTTGCGLRVRYVMTATHPDKVTCLACREHAQHEHLRLADRIERLSRGPGSPVASDRGSAAAQHLRDLARRFAPPG</sequence>
<gene>
    <name evidence="1" type="ORF">NRB56_22310</name>
</gene>
<reference evidence="1 2" key="1">
    <citation type="submission" date="2019-10" db="EMBL/GenBank/DDBJ databases">
        <title>Nocardia macrotermitis sp. nov. and Nocardia aurantia sp. nov., isolated from the gut of fungus growing-termite Macrotermes natalensis.</title>
        <authorList>
            <person name="Benndorf R."/>
            <person name="Schwitalla J."/>
            <person name="Martin K."/>
            <person name="De Beer W."/>
            <person name="Kaster A.-K."/>
            <person name="Vollmers J."/>
            <person name="Poulsen M."/>
            <person name="Beemelmanns C."/>
        </authorList>
    </citation>
    <scope>NUCLEOTIDE SEQUENCE [LARGE SCALE GENOMIC DNA]</scope>
    <source>
        <strain evidence="1 2">RB56</strain>
    </source>
</reference>
<organism evidence="1 2">
    <name type="scientific">Nocardia aurantia</name>
    <dbReference type="NCBI Taxonomy" id="2585199"/>
    <lineage>
        <taxon>Bacteria</taxon>
        <taxon>Bacillati</taxon>
        <taxon>Actinomycetota</taxon>
        <taxon>Actinomycetes</taxon>
        <taxon>Mycobacteriales</taxon>
        <taxon>Nocardiaceae</taxon>
        <taxon>Nocardia</taxon>
    </lineage>
</organism>
<dbReference type="Proteomes" id="UP000431401">
    <property type="component" value="Unassembled WGS sequence"/>
</dbReference>
<dbReference type="RefSeq" id="WP_227837482.1">
    <property type="nucleotide sequence ID" value="NZ_WEGI01000004.1"/>
</dbReference>
<protein>
    <submittedName>
        <fullName evidence="1">Uncharacterized protein</fullName>
    </submittedName>
</protein>
<proteinExistence type="predicted"/>
<evidence type="ECO:0000313" key="2">
    <source>
        <dbReference type="Proteomes" id="UP000431401"/>
    </source>
</evidence>
<accession>A0A7K0DLL0</accession>